<dbReference type="AlphaFoldDB" id="A0A519BB50"/>
<dbReference type="Proteomes" id="UP000320813">
    <property type="component" value="Unassembled WGS sequence"/>
</dbReference>
<reference evidence="2 3" key="1">
    <citation type="submission" date="2019-01" db="EMBL/GenBank/DDBJ databases">
        <title>Insights into ecological role of a new deltaproteobacterial order Candidatus Sinidesulfobacterales (Sva0485) by metagenomics and metatranscriptomics.</title>
        <authorList>
            <person name="Tan S."/>
            <person name="Liu J."/>
            <person name="Fang Y."/>
            <person name="Hedlund B.P."/>
            <person name="Lian Z.H."/>
            <person name="Huang L.Y."/>
            <person name="Li J.T."/>
            <person name="Huang L.N."/>
            <person name="Li W.J."/>
            <person name="Jiang H.C."/>
            <person name="Dong H.L."/>
            <person name="Shu W.S."/>
        </authorList>
    </citation>
    <scope>NUCLEOTIDE SEQUENCE [LARGE SCALE GENOMIC DNA]</scope>
    <source>
        <strain evidence="2">AP3</strain>
    </source>
</reference>
<gene>
    <name evidence="2" type="ORF">EVJ47_04830</name>
</gene>
<dbReference type="InterPro" id="IPR010298">
    <property type="entry name" value="YacP-like"/>
</dbReference>
<feature type="region of interest" description="Disordered" evidence="1">
    <location>
        <begin position="139"/>
        <end position="167"/>
    </location>
</feature>
<evidence type="ECO:0000256" key="1">
    <source>
        <dbReference type="SAM" id="MobiDB-lite"/>
    </source>
</evidence>
<organism evidence="2 3">
    <name type="scientific">Candidatus Acidulodesulfobacterium ferriphilum</name>
    <dbReference type="NCBI Taxonomy" id="2597223"/>
    <lineage>
        <taxon>Bacteria</taxon>
        <taxon>Deltaproteobacteria</taxon>
        <taxon>Candidatus Acidulodesulfobacterales</taxon>
        <taxon>Candidatus Acidulodesulfobacterium</taxon>
    </lineage>
</organism>
<dbReference type="Pfam" id="PF05991">
    <property type="entry name" value="NYN_YacP"/>
    <property type="match status" value="1"/>
</dbReference>
<name>A0A519BB50_9DELT</name>
<dbReference type="EMBL" id="SGBD01000002">
    <property type="protein sequence ID" value="RZD14497.1"/>
    <property type="molecule type" value="Genomic_DNA"/>
</dbReference>
<dbReference type="Gene3D" id="3.40.50.1010">
    <property type="entry name" value="5'-nuclease"/>
    <property type="match status" value="1"/>
</dbReference>
<evidence type="ECO:0000313" key="3">
    <source>
        <dbReference type="Proteomes" id="UP000320813"/>
    </source>
</evidence>
<dbReference type="PANTHER" id="PTHR34547:SF1">
    <property type="entry name" value="YACP-LIKE NYN DOMAIN PROTEIN"/>
    <property type="match status" value="1"/>
</dbReference>
<sequence length="177" mass="20230">MITIIIDGYNFIFNSYFKINVKSEKLQKLRDDTVNFLSKYYNVKRNKVIVVFDGYNTLELSESRYILQNIEIIYSKKDEKADDVIVRLAKGCENSIVVTNDNEIRRSVEGVNCSCMSPEEFKMLAGNIINGGYSDIAPHRAGEEGDGDGDASNRKKKGNPHRLSKKERLKIKKIKKI</sequence>
<dbReference type="PANTHER" id="PTHR34547">
    <property type="entry name" value="YACP-LIKE NYN DOMAIN PROTEIN"/>
    <property type="match status" value="1"/>
</dbReference>
<feature type="compositionally biased region" description="Basic residues" evidence="1">
    <location>
        <begin position="154"/>
        <end position="167"/>
    </location>
</feature>
<evidence type="ECO:0000313" key="2">
    <source>
        <dbReference type="EMBL" id="RZD14497.1"/>
    </source>
</evidence>
<proteinExistence type="predicted"/>
<dbReference type="InterPro" id="IPR029060">
    <property type="entry name" value="PIN-like_dom_sf"/>
</dbReference>
<dbReference type="SUPFAM" id="SSF88723">
    <property type="entry name" value="PIN domain-like"/>
    <property type="match status" value="1"/>
</dbReference>
<evidence type="ECO:0008006" key="4">
    <source>
        <dbReference type="Google" id="ProtNLM"/>
    </source>
</evidence>
<protein>
    <recommendedName>
        <fullName evidence="4">NYN domain-containing protein</fullName>
    </recommendedName>
</protein>
<accession>A0A519BB50</accession>
<comment type="caution">
    <text evidence="2">The sequence shown here is derived from an EMBL/GenBank/DDBJ whole genome shotgun (WGS) entry which is preliminary data.</text>
</comment>